<reference evidence="7 8" key="1">
    <citation type="submission" date="2020-10" db="EMBL/GenBank/DDBJ databases">
        <title>Sequencing the genomes of 1000 actinobacteria strains.</title>
        <authorList>
            <person name="Klenk H.-P."/>
        </authorList>
    </citation>
    <scope>NUCLEOTIDE SEQUENCE [LARGE SCALE GENOMIC DNA]</scope>
    <source>
        <strain evidence="7 8">DSM 46744</strain>
    </source>
</reference>
<evidence type="ECO:0000259" key="6">
    <source>
        <dbReference type="Pfam" id="PF02776"/>
    </source>
</evidence>
<dbReference type="InterPro" id="IPR000399">
    <property type="entry name" value="TPP-bd_CS"/>
</dbReference>
<dbReference type="InterPro" id="IPR012001">
    <property type="entry name" value="Thiamin_PyroP_enz_TPP-bd_dom"/>
</dbReference>
<dbReference type="EC" id="1.2.5.1" evidence="7"/>
<dbReference type="InterPro" id="IPR012000">
    <property type="entry name" value="Thiamin_PyroP_enz_cen_dom"/>
</dbReference>
<dbReference type="Pfam" id="PF02775">
    <property type="entry name" value="TPP_enzyme_C"/>
    <property type="match status" value="1"/>
</dbReference>
<dbReference type="Proteomes" id="UP000627838">
    <property type="component" value="Unassembled WGS sequence"/>
</dbReference>
<evidence type="ECO:0000313" key="7">
    <source>
        <dbReference type="EMBL" id="MBE1537190.1"/>
    </source>
</evidence>
<dbReference type="InterPro" id="IPR047211">
    <property type="entry name" value="POXB-like"/>
</dbReference>
<comment type="similarity">
    <text evidence="1 3">Belongs to the TPP enzyme family.</text>
</comment>
<dbReference type="InterPro" id="IPR047210">
    <property type="entry name" value="TPP_PYR_POXB-like"/>
</dbReference>
<dbReference type="Gene3D" id="3.40.50.970">
    <property type="match status" value="2"/>
</dbReference>
<comment type="caution">
    <text evidence="7">The sequence shown here is derived from an EMBL/GenBank/DDBJ whole genome shotgun (WGS) entry which is preliminary data.</text>
</comment>
<dbReference type="PANTHER" id="PTHR42981:SF2">
    <property type="entry name" value="PYRUVATE DEHYDROGENASE [UBIQUINONE]"/>
    <property type="match status" value="1"/>
</dbReference>
<proteinExistence type="inferred from homology"/>
<dbReference type="PANTHER" id="PTHR42981">
    <property type="entry name" value="PYRUVATE DEHYDROGENASE [UBIQUINONE]"/>
    <property type="match status" value="1"/>
</dbReference>
<name>A0ABR9K2V4_9ACTN</name>
<evidence type="ECO:0000313" key="8">
    <source>
        <dbReference type="Proteomes" id="UP000627838"/>
    </source>
</evidence>
<accession>A0ABR9K2V4</accession>
<keyword evidence="2 3" id="KW-0786">Thiamine pyrophosphate</keyword>
<dbReference type="InterPro" id="IPR029035">
    <property type="entry name" value="DHS-like_NAD/FAD-binding_dom"/>
</dbReference>
<dbReference type="InterPro" id="IPR029061">
    <property type="entry name" value="THDP-binding"/>
</dbReference>
<dbReference type="EMBL" id="JADBDZ010000001">
    <property type="protein sequence ID" value="MBE1537190.1"/>
    <property type="molecule type" value="Genomic_DNA"/>
</dbReference>
<evidence type="ECO:0000259" key="5">
    <source>
        <dbReference type="Pfam" id="PF02775"/>
    </source>
</evidence>
<dbReference type="Pfam" id="PF00205">
    <property type="entry name" value="TPP_enzyme_M"/>
    <property type="match status" value="1"/>
</dbReference>
<gene>
    <name evidence="7" type="ORF">H4W34_007023</name>
</gene>
<keyword evidence="7" id="KW-0560">Oxidoreductase</keyword>
<dbReference type="CDD" id="cd07039">
    <property type="entry name" value="TPP_PYR_POX"/>
    <property type="match status" value="1"/>
</dbReference>
<dbReference type="SUPFAM" id="SSF52518">
    <property type="entry name" value="Thiamin diphosphate-binding fold (THDP-binding)"/>
    <property type="match status" value="2"/>
</dbReference>
<evidence type="ECO:0000256" key="3">
    <source>
        <dbReference type="RuleBase" id="RU362132"/>
    </source>
</evidence>
<dbReference type="CDD" id="cd02014">
    <property type="entry name" value="TPP_POX"/>
    <property type="match status" value="1"/>
</dbReference>
<keyword evidence="7" id="KW-0670">Pyruvate</keyword>
<dbReference type="Pfam" id="PF02776">
    <property type="entry name" value="TPP_enzyme_N"/>
    <property type="match status" value="1"/>
</dbReference>
<keyword evidence="8" id="KW-1185">Reference proteome</keyword>
<organism evidence="7 8">
    <name type="scientific">Actinomadura algeriensis</name>
    <dbReference type="NCBI Taxonomy" id="1679523"/>
    <lineage>
        <taxon>Bacteria</taxon>
        <taxon>Bacillati</taxon>
        <taxon>Actinomycetota</taxon>
        <taxon>Actinomycetes</taxon>
        <taxon>Streptosporangiales</taxon>
        <taxon>Thermomonosporaceae</taxon>
        <taxon>Actinomadura</taxon>
    </lineage>
</organism>
<evidence type="ECO:0000256" key="2">
    <source>
        <dbReference type="ARBA" id="ARBA00023052"/>
    </source>
</evidence>
<protein>
    <submittedName>
        <fullName evidence="7">Pyruvate dehydrogenase (Quinone)</fullName>
        <ecNumber evidence="7">1.2.5.1</ecNumber>
    </submittedName>
</protein>
<dbReference type="Gene3D" id="3.40.50.1220">
    <property type="entry name" value="TPP-binding domain"/>
    <property type="match status" value="1"/>
</dbReference>
<evidence type="ECO:0000256" key="1">
    <source>
        <dbReference type="ARBA" id="ARBA00007812"/>
    </source>
</evidence>
<feature type="domain" description="Thiamine pyrophosphate enzyme TPP-binding" evidence="5">
    <location>
        <begin position="401"/>
        <end position="557"/>
    </location>
</feature>
<sequence length="613" mass="67720">MRSSDDEREWKNMAQQVADYVLQRLTEWDIERVYGYPGDGINGMLGAFDRAKGKPEFIQTRHEEMAAFMACAHAKFTGEVGCCVATSGPGAIHLLNGLYDAKLDHQPVVAIVGQQKRLAQGTHYQQEVNLEDLFSDVSEYCQIVMHPGQMRHVIDRAFKTALTTRSVATIIVPEDIQESEAVPSPPKEHGSVYSSVGWSQPRVLPNPEELRKAADILNEGEKVAILIGQGAANAREEVVEVAELLGAGVAKALLGREVLPDDLPFVTGPIGLLGSKASDEMMMNCDTLFMIGSSFPYAEWLPDEGTCRGVEIDIDGRMIGIRYPMDAHVVGDAKETLRELIPLLRRKEDRSWRAEIEENVRSWNTVMDKRAAQSFDGKINPQAVAAELSPLLPDDSVLTADSGSGTNWWARHIKIREGMKASLSGTLATMGPGVPYAIAARFAFPDRPVIAFVGDGAFQMNGMNEMITVKRYAERMGGSPPLIFCVFNNQDLNQVTWEQRAMGGDPKFEGSQYIPDFPYAKYAELCGLKGIFCDEPKKVKSAWREALASDRPVVLEFVVDNEIAPIPPHIMKEQAKKAVKAGIKDPEKVGIAARGFRQKLTDMYENLPGRKHD</sequence>
<feature type="domain" description="Thiamine pyrophosphate enzyme N-terminal TPP-binding" evidence="6">
    <location>
        <begin position="16"/>
        <end position="129"/>
    </location>
</feature>
<dbReference type="InterPro" id="IPR047212">
    <property type="entry name" value="TPP_POXB-like"/>
</dbReference>
<dbReference type="RefSeq" id="WP_318784513.1">
    <property type="nucleotide sequence ID" value="NZ_JADBDZ010000001.1"/>
</dbReference>
<dbReference type="GO" id="GO:0052737">
    <property type="term" value="F:pyruvate dehydrogenase (quinone) activity"/>
    <property type="evidence" value="ECO:0007669"/>
    <property type="project" value="UniProtKB-EC"/>
</dbReference>
<dbReference type="PROSITE" id="PS00187">
    <property type="entry name" value="TPP_ENZYMES"/>
    <property type="match status" value="1"/>
</dbReference>
<dbReference type="InterPro" id="IPR011766">
    <property type="entry name" value="TPP_enzyme_TPP-bd"/>
</dbReference>
<feature type="domain" description="Thiamine pyrophosphate enzyme central" evidence="4">
    <location>
        <begin position="210"/>
        <end position="340"/>
    </location>
</feature>
<dbReference type="NCBIfam" id="NF006129">
    <property type="entry name" value="PRK08273.1"/>
    <property type="match status" value="1"/>
</dbReference>
<evidence type="ECO:0000259" key="4">
    <source>
        <dbReference type="Pfam" id="PF00205"/>
    </source>
</evidence>
<dbReference type="SUPFAM" id="SSF52467">
    <property type="entry name" value="DHS-like NAD/FAD-binding domain"/>
    <property type="match status" value="1"/>
</dbReference>